<reference evidence="1 2" key="1">
    <citation type="submission" date="2020-02" db="EMBL/GenBank/DDBJ databases">
        <title>Paenibacillus sp. nov., isolated from rhizosphere soil of tomato.</title>
        <authorList>
            <person name="Weon H.-Y."/>
            <person name="Lee S.A."/>
        </authorList>
    </citation>
    <scope>NUCLEOTIDE SEQUENCE [LARGE SCALE GENOMIC DNA]</scope>
    <source>
        <strain evidence="1 2">14171R-81</strain>
    </source>
</reference>
<protein>
    <submittedName>
        <fullName evidence="1">Uncharacterized protein</fullName>
    </submittedName>
</protein>
<dbReference type="AlphaFoldDB" id="A0A6C0P2Y0"/>
<name>A0A6C0P2Y0_9BACL</name>
<dbReference type="RefSeq" id="WP_162642669.1">
    <property type="nucleotide sequence ID" value="NZ_CP048286.1"/>
</dbReference>
<dbReference type="KEGG" id="prz:GZH47_19790"/>
<accession>A0A6C0P2Y0</accession>
<gene>
    <name evidence="1" type="ORF">GZH47_19790</name>
</gene>
<keyword evidence="2" id="KW-1185">Reference proteome</keyword>
<evidence type="ECO:0000313" key="1">
    <source>
        <dbReference type="EMBL" id="QHW32829.1"/>
    </source>
</evidence>
<dbReference type="EMBL" id="CP048286">
    <property type="protein sequence ID" value="QHW32829.1"/>
    <property type="molecule type" value="Genomic_DNA"/>
</dbReference>
<dbReference type="Proteomes" id="UP000479114">
    <property type="component" value="Chromosome"/>
</dbReference>
<organism evidence="1 2">
    <name type="scientific">Paenibacillus rhizovicinus</name>
    <dbReference type="NCBI Taxonomy" id="2704463"/>
    <lineage>
        <taxon>Bacteria</taxon>
        <taxon>Bacillati</taxon>
        <taxon>Bacillota</taxon>
        <taxon>Bacilli</taxon>
        <taxon>Bacillales</taxon>
        <taxon>Paenibacillaceae</taxon>
        <taxon>Paenibacillus</taxon>
    </lineage>
</organism>
<proteinExistence type="predicted"/>
<evidence type="ECO:0000313" key="2">
    <source>
        <dbReference type="Proteomes" id="UP000479114"/>
    </source>
</evidence>
<sequence length="88" mass="9694">MDETSRAAAFLRGSDLRRLDGIPSHSFAFLREAAFILFIHAIVGGSSAGMPPSIRPYAARIHEKRFHNLAPPPAEIANHCDRNPIVVF</sequence>